<feature type="binding site" evidence="9">
    <location>
        <position position="251"/>
    </location>
    <ligand>
        <name>Zn(2+)</name>
        <dbReference type="ChEBI" id="CHEBI:29105"/>
    </ligand>
</feature>
<dbReference type="InterPro" id="IPR015803">
    <property type="entry name" value="Cys-tRNA-ligase"/>
</dbReference>
<dbReference type="GO" id="GO:0005829">
    <property type="term" value="C:cytosol"/>
    <property type="evidence" value="ECO:0007669"/>
    <property type="project" value="TreeGrafter"/>
</dbReference>
<dbReference type="HAMAP" id="MF_00041">
    <property type="entry name" value="Cys_tRNA_synth"/>
    <property type="match status" value="1"/>
</dbReference>
<feature type="binding site" evidence="9">
    <location>
        <position position="247"/>
    </location>
    <ligand>
        <name>Zn(2+)</name>
        <dbReference type="ChEBI" id="CHEBI:29105"/>
    </ligand>
</feature>
<comment type="cofactor">
    <cofactor evidence="9">
        <name>Zn(2+)</name>
        <dbReference type="ChEBI" id="CHEBI:29105"/>
    </cofactor>
    <text evidence="9">Binds 1 zinc ion per subunit.</text>
</comment>
<dbReference type="AlphaFoldDB" id="A0A0G0XQB2"/>
<dbReference type="Gene3D" id="1.20.120.1910">
    <property type="entry name" value="Cysteine-tRNA ligase, C-terminal anti-codon recognition domain"/>
    <property type="match status" value="1"/>
</dbReference>
<organism evidence="12 13">
    <name type="scientific">Candidatus Uhrbacteria bacterium GW2011_GWC1_41_20</name>
    <dbReference type="NCBI Taxonomy" id="1618983"/>
    <lineage>
        <taxon>Bacteria</taxon>
        <taxon>Candidatus Uhriibacteriota</taxon>
    </lineage>
</organism>
<evidence type="ECO:0000259" key="10">
    <source>
        <dbReference type="Pfam" id="PF01406"/>
    </source>
</evidence>
<dbReference type="NCBIfam" id="TIGR00435">
    <property type="entry name" value="cysS"/>
    <property type="match status" value="1"/>
</dbReference>
<accession>A0A0G0XQB2</accession>
<dbReference type="Proteomes" id="UP000033930">
    <property type="component" value="Unassembled WGS sequence"/>
</dbReference>
<evidence type="ECO:0000256" key="8">
    <source>
        <dbReference type="ARBA" id="ARBA00023146"/>
    </source>
</evidence>
<keyword evidence="3 9" id="KW-0479">Metal-binding</keyword>
<evidence type="ECO:0000313" key="12">
    <source>
        <dbReference type="EMBL" id="KKR99045.1"/>
    </source>
</evidence>
<dbReference type="PRINTS" id="PR00983">
    <property type="entry name" value="TRNASYNTHCYS"/>
</dbReference>
<dbReference type="CDD" id="cd00672">
    <property type="entry name" value="CysRS_core"/>
    <property type="match status" value="1"/>
</dbReference>
<dbReference type="GO" id="GO:0006423">
    <property type="term" value="P:cysteinyl-tRNA aminoacylation"/>
    <property type="evidence" value="ECO:0007669"/>
    <property type="project" value="UniProtKB-UniRule"/>
</dbReference>
<comment type="caution">
    <text evidence="9">Lacks conserved residue(s) required for the propagation of feature annotation.</text>
</comment>
<dbReference type="GO" id="GO:0005524">
    <property type="term" value="F:ATP binding"/>
    <property type="evidence" value="ECO:0007669"/>
    <property type="project" value="UniProtKB-UniRule"/>
</dbReference>
<keyword evidence="9" id="KW-0963">Cytoplasm</keyword>
<evidence type="ECO:0000256" key="2">
    <source>
        <dbReference type="ARBA" id="ARBA00022598"/>
    </source>
</evidence>
<feature type="domain" description="tRNA synthetases class I catalytic" evidence="10">
    <location>
        <begin position="16"/>
        <end position="327"/>
    </location>
</feature>
<evidence type="ECO:0000256" key="3">
    <source>
        <dbReference type="ARBA" id="ARBA00022723"/>
    </source>
</evidence>
<evidence type="ECO:0000313" key="13">
    <source>
        <dbReference type="Proteomes" id="UP000033930"/>
    </source>
</evidence>
<keyword evidence="5 9" id="KW-0862">Zinc</keyword>
<feature type="domain" description="Cysteinyl-tRNA ligase anticodon binding" evidence="11">
    <location>
        <begin position="409"/>
        <end position="455"/>
    </location>
</feature>
<protein>
    <recommendedName>
        <fullName evidence="9">Cysteine--tRNA ligase</fullName>
        <ecNumber evidence="9">6.1.1.16</ecNumber>
    </recommendedName>
    <alternativeName>
        <fullName evidence="9">Cysteinyl-tRNA synthetase</fullName>
        <shortName evidence="9">CysRS</shortName>
    </alternativeName>
</protein>
<evidence type="ECO:0000256" key="9">
    <source>
        <dbReference type="HAMAP-Rule" id="MF_00041"/>
    </source>
</evidence>
<feature type="binding site" evidence="9">
    <location>
        <position position="222"/>
    </location>
    <ligand>
        <name>Zn(2+)</name>
        <dbReference type="ChEBI" id="CHEBI:29105"/>
    </ligand>
</feature>
<comment type="catalytic activity">
    <reaction evidence="9">
        <text>tRNA(Cys) + L-cysteine + ATP = L-cysteinyl-tRNA(Cys) + AMP + diphosphate</text>
        <dbReference type="Rhea" id="RHEA:17773"/>
        <dbReference type="Rhea" id="RHEA-COMP:9661"/>
        <dbReference type="Rhea" id="RHEA-COMP:9679"/>
        <dbReference type="ChEBI" id="CHEBI:30616"/>
        <dbReference type="ChEBI" id="CHEBI:33019"/>
        <dbReference type="ChEBI" id="CHEBI:35235"/>
        <dbReference type="ChEBI" id="CHEBI:78442"/>
        <dbReference type="ChEBI" id="CHEBI:78517"/>
        <dbReference type="ChEBI" id="CHEBI:456215"/>
        <dbReference type="EC" id="6.1.1.16"/>
    </reaction>
</comment>
<dbReference type="InterPro" id="IPR056411">
    <property type="entry name" value="CysS_C"/>
</dbReference>
<keyword evidence="4 9" id="KW-0547">Nucleotide-binding</keyword>
<feature type="binding site" evidence="9">
    <location>
        <position position="29"/>
    </location>
    <ligand>
        <name>Zn(2+)</name>
        <dbReference type="ChEBI" id="CHEBI:29105"/>
    </ligand>
</feature>
<dbReference type="EC" id="6.1.1.16" evidence="9"/>
<dbReference type="Pfam" id="PF01406">
    <property type="entry name" value="tRNA-synt_1e"/>
    <property type="match status" value="1"/>
</dbReference>
<evidence type="ECO:0000256" key="5">
    <source>
        <dbReference type="ARBA" id="ARBA00022833"/>
    </source>
</evidence>
<gene>
    <name evidence="9" type="primary">cysS</name>
    <name evidence="12" type="ORF">UU50_C0011G0024</name>
</gene>
<keyword evidence="6 9" id="KW-0067">ATP-binding</keyword>
<dbReference type="GO" id="GO:0008270">
    <property type="term" value="F:zinc ion binding"/>
    <property type="evidence" value="ECO:0007669"/>
    <property type="project" value="UniProtKB-UniRule"/>
</dbReference>
<dbReference type="InterPro" id="IPR024909">
    <property type="entry name" value="Cys-tRNA/MSH_ligase"/>
</dbReference>
<comment type="caution">
    <text evidence="12">The sequence shown here is derived from an EMBL/GenBank/DDBJ whole genome shotgun (WGS) entry which is preliminary data.</text>
</comment>
<dbReference type="Pfam" id="PF23493">
    <property type="entry name" value="CysS_C"/>
    <property type="match status" value="1"/>
</dbReference>
<comment type="subcellular location">
    <subcellularLocation>
        <location evidence="9">Cytoplasm</location>
    </subcellularLocation>
</comment>
<evidence type="ECO:0000256" key="7">
    <source>
        <dbReference type="ARBA" id="ARBA00022917"/>
    </source>
</evidence>
<dbReference type="EMBL" id="LCAW01000011">
    <property type="protein sequence ID" value="KKR99045.1"/>
    <property type="molecule type" value="Genomic_DNA"/>
</dbReference>
<feature type="short sequence motif" description="'KMSKS' region" evidence="9">
    <location>
        <begin position="279"/>
        <end position="283"/>
    </location>
</feature>
<comment type="similarity">
    <text evidence="9">Belongs to the class-I aminoacyl-tRNA synthetase family.</text>
</comment>
<evidence type="ECO:0000256" key="6">
    <source>
        <dbReference type="ARBA" id="ARBA00022840"/>
    </source>
</evidence>
<keyword evidence="2 9" id="KW-0436">Ligase</keyword>
<proteinExistence type="inferred from homology"/>
<dbReference type="PANTHER" id="PTHR10890:SF3">
    <property type="entry name" value="CYSTEINE--TRNA LIGASE, CYTOPLASMIC"/>
    <property type="match status" value="1"/>
</dbReference>
<dbReference type="InterPro" id="IPR009080">
    <property type="entry name" value="tRNAsynth_Ia_anticodon-bd"/>
</dbReference>
<name>A0A0G0XQB2_9BACT</name>
<evidence type="ECO:0000256" key="4">
    <source>
        <dbReference type="ARBA" id="ARBA00022741"/>
    </source>
</evidence>
<dbReference type="PATRIC" id="fig|1618983.3.peg.538"/>
<dbReference type="SUPFAM" id="SSF52374">
    <property type="entry name" value="Nucleotidylyl transferase"/>
    <property type="match status" value="1"/>
</dbReference>
<evidence type="ECO:0000256" key="1">
    <source>
        <dbReference type="ARBA" id="ARBA00011245"/>
    </source>
</evidence>
<feature type="binding site" evidence="9">
    <location>
        <position position="282"/>
    </location>
    <ligand>
        <name>ATP</name>
        <dbReference type="ChEBI" id="CHEBI:30616"/>
    </ligand>
</feature>
<sequence>MDIKLYNTLSRQKEEFEPIVNGKVGLYSCGPTVYLRASIGNFRAYLFVDLLKRSLMINGLKVKHIMNITDVGHLVGDSSDGEDKLEKTSRQTGETAWDIAKKYTDLFVKDMARLNMIAPTVLPRATEHIKQQIELVKTLEEKGFTYQTSDGIYFDTSKLADYGKLSGQKLEDKQEGARVEINAEKKNSTDFALWKFSPKYEKRQMEWESPWGIGFPGWHVECSAMSEEYLGVPFDIHTGGIDLIPVHHTNEIAQTEAARGKPLANIWMHNEFLLINGGKMSKSLGNVYSLDDLQEKGFEPLSYRYLLLGAHYRQMQNFTWAALEASQNALDKLRKIIIELPHGSEVSEGYLEKFLVHVNDDLDLPGALSILWQMLKDDQVSDEIKYATALKFDEVFGFGLSELKKAKIEISDEVHDLLELRLKARAEKNWELSDQIRDKILEHGFEVKDTADGQELNPIVG</sequence>
<reference evidence="12 13" key="1">
    <citation type="journal article" date="2015" name="Nature">
        <title>rRNA introns, odd ribosomes, and small enigmatic genomes across a large radiation of phyla.</title>
        <authorList>
            <person name="Brown C.T."/>
            <person name="Hug L.A."/>
            <person name="Thomas B.C."/>
            <person name="Sharon I."/>
            <person name="Castelle C.J."/>
            <person name="Singh A."/>
            <person name="Wilkins M.J."/>
            <person name="Williams K.H."/>
            <person name="Banfield J.F."/>
        </authorList>
    </citation>
    <scope>NUCLEOTIDE SEQUENCE [LARGE SCALE GENOMIC DNA]</scope>
</reference>
<keyword evidence="7 9" id="KW-0648">Protein biosynthesis</keyword>
<dbReference type="InterPro" id="IPR014729">
    <property type="entry name" value="Rossmann-like_a/b/a_fold"/>
</dbReference>
<comment type="subunit">
    <text evidence="1 9">Monomer.</text>
</comment>
<dbReference type="PANTHER" id="PTHR10890">
    <property type="entry name" value="CYSTEINYL-TRNA SYNTHETASE"/>
    <property type="match status" value="1"/>
</dbReference>
<dbReference type="SUPFAM" id="SSF47323">
    <property type="entry name" value="Anticodon-binding domain of a subclass of class I aminoacyl-tRNA synthetases"/>
    <property type="match status" value="1"/>
</dbReference>
<evidence type="ECO:0000259" key="11">
    <source>
        <dbReference type="Pfam" id="PF23493"/>
    </source>
</evidence>
<keyword evidence="8 9" id="KW-0030">Aminoacyl-tRNA synthetase</keyword>
<dbReference type="GO" id="GO:0004817">
    <property type="term" value="F:cysteine-tRNA ligase activity"/>
    <property type="evidence" value="ECO:0007669"/>
    <property type="project" value="UniProtKB-UniRule"/>
</dbReference>
<dbReference type="Gene3D" id="3.40.50.620">
    <property type="entry name" value="HUPs"/>
    <property type="match status" value="1"/>
</dbReference>
<dbReference type="InterPro" id="IPR032678">
    <property type="entry name" value="tRNA-synt_1_cat_dom"/>
</dbReference>